<organism evidence="1 2">
    <name type="scientific">Trifolium medium</name>
    <dbReference type="NCBI Taxonomy" id="97028"/>
    <lineage>
        <taxon>Eukaryota</taxon>
        <taxon>Viridiplantae</taxon>
        <taxon>Streptophyta</taxon>
        <taxon>Embryophyta</taxon>
        <taxon>Tracheophyta</taxon>
        <taxon>Spermatophyta</taxon>
        <taxon>Magnoliopsida</taxon>
        <taxon>eudicotyledons</taxon>
        <taxon>Gunneridae</taxon>
        <taxon>Pentapetalae</taxon>
        <taxon>rosids</taxon>
        <taxon>fabids</taxon>
        <taxon>Fabales</taxon>
        <taxon>Fabaceae</taxon>
        <taxon>Papilionoideae</taxon>
        <taxon>50 kb inversion clade</taxon>
        <taxon>NPAAA clade</taxon>
        <taxon>Hologalegina</taxon>
        <taxon>IRL clade</taxon>
        <taxon>Trifolieae</taxon>
        <taxon>Trifolium</taxon>
    </lineage>
</organism>
<evidence type="ECO:0000313" key="2">
    <source>
        <dbReference type="Proteomes" id="UP000265520"/>
    </source>
</evidence>
<protein>
    <submittedName>
        <fullName evidence="1">Uncharacterized protein</fullName>
    </submittedName>
</protein>
<evidence type="ECO:0000313" key="1">
    <source>
        <dbReference type="EMBL" id="MCH79962.1"/>
    </source>
</evidence>
<dbReference type="Proteomes" id="UP000265520">
    <property type="component" value="Unassembled WGS sequence"/>
</dbReference>
<sequence>MEAVSISFFQFDNERCSKGLLTCCSVQAMIDLTSSSLDDGMLDLTKSFCLLLLAAGSCWFLDRFNADDWSIHQNVDF</sequence>
<reference evidence="1 2" key="1">
    <citation type="journal article" date="2018" name="Front. Plant Sci.">
        <title>Red Clover (Trifolium pratense) and Zigzag Clover (T. medium) - A Picture of Genomic Similarities and Differences.</title>
        <authorList>
            <person name="Dluhosova J."/>
            <person name="Istvanek J."/>
            <person name="Nedelnik J."/>
            <person name="Repkova J."/>
        </authorList>
    </citation>
    <scope>NUCLEOTIDE SEQUENCE [LARGE SCALE GENOMIC DNA]</scope>
    <source>
        <strain evidence="2">cv. 10/8</strain>
        <tissue evidence="1">Leaf</tissue>
    </source>
</reference>
<keyword evidence="2" id="KW-1185">Reference proteome</keyword>
<gene>
    <name evidence="1" type="ORF">A2U01_0000724</name>
</gene>
<name>A0A392LYB4_9FABA</name>
<comment type="caution">
    <text evidence="1">The sequence shown here is derived from an EMBL/GenBank/DDBJ whole genome shotgun (WGS) entry which is preliminary data.</text>
</comment>
<proteinExistence type="predicted"/>
<accession>A0A392LYB4</accession>
<dbReference type="EMBL" id="LXQA010000537">
    <property type="protein sequence ID" value="MCH79962.1"/>
    <property type="molecule type" value="Genomic_DNA"/>
</dbReference>
<dbReference type="AlphaFoldDB" id="A0A392LYB4"/>